<dbReference type="CDD" id="cd08983">
    <property type="entry name" value="GH43_Bt3655-like"/>
    <property type="match status" value="2"/>
</dbReference>
<evidence type="ECO:0000256" key="3">
    <source>
        <dbReference type="ARBA" id="ARBA00023157"/>
    </source>
</evidence>
<dbReference type="InterPro" id="IPR003343">
    <property type="entry name" value="Big_2"/>
</dbReference>
<feature type="domain" description="LamG-like jellyroll fold" evidence="5">
    <location>
        <begin position="1121"/>
        <end position="1265"/>
    </location>
</feature>
<feature type="domain" description="BIG2" evidence="6">
    <location>
        <begin position="1379"/>
        <end position="1458"/>
    </location>
</feature>
<reference evidence="7 8" key="1">
    <citation type="journal article" date="2015" name="Stand. Genomic Sci.">
        <title>Genomic Encyclopedia of Bacterial and Archaeal Type Strains, Phase III: the genomes of soil and plant-associated and newly described type strains.</title>
        <authorList>
            <person name="Whitman W.B."/>
            <person name="Woyke T."/>
            <person name="Klenk H.P."/>
            <person name="Zhou Y."/>
            <person name="Lilburn T.G."/>
            <person name="Beck B.J."/>
            <person name="De Vos P."/>
            <person name="Vandamme P."/>
            <person name="Eisen J.A."/>
            <person name="Garrity G."/>
            <person name="Hugenholtz P."/>
            <person name="Kyrpides N.C."/>
        </authorList>
    </citation>
    <scope>NUCLEOTIDE SEQUENCE [LARGE SCALE GENOMIC DNA]</scope>
    <source>
        <strain evidence="7 8">CV53</strain>
    </source>
</reference>
<feature type="domain" description="BIG2" evidence="6">
    <location>
        <begin position="1792"/>
        <end position="1869"/>
    </location>
</feature>
<proteinExistence type="predicted"/>
<evidence type="ECO:0000259" key="6">
    <source>
        <dbReference type="SMART" id="SM00635"/>
    </source>
</evidence>
<dbReference type="Gene3D" id="2.60.40.1080">
    <property type="match status" value="1"/>
</dbReference>
<organism evidence="7 8">
    <name type="scientific">Mesobacillus foraminis</name>
    <dbReference type="NCBI Taxonomy" id="279826"/>
    <lineage>
        <taxon>Bacteria</taxon>
        <taxon>Bacillati</taxon>
        <taxon>Bacillota</taxon>
        <taxon>Bacilli</taxon>
        <taxon>Bacillales</taxon>
        <taxon>Bacillaceae</taxon>
        <taxon>Mesobacillus</taxon>
    </lineage>
</organism>
<evidence type="ECO:0000313" key="7">
    <source>
        <dbReference type="EMBL" id="TCN22646.1"/>
    </source>
</evidence>
<keyword evidence="4" id="KW-0326">Glycosidase</keyword>
<dbReference type="PANTHER" id="PTHR43301:SF3">
    <property type="entry name" value="ARABINAN ENDO-1,5-ALPHA-L-ARABINOSIDASE A-RELATED"/>
    <property type="match status" value="1"/>
</dbReference>
<evidence type="ECO:0000256" key="4">
    <source>
        <dbReference type="ARBA" id="ARBA00023295"/>
    </source>
</evidence>
<dbReference type="InterPro" id="IPR023296">
    <property type="entry name" value="Glyco_hydro_beta-prop_sf"/>
</dbReference>
<dbReference type="InterPro" id="IPR050727">
    <property type="entry name" value="GH43_arabinanases"/>
</dbReference>
<gene>
    <name evidence="7" type="ORF">EV146_110131</name>
</gene>
<evidence type="ECO:0000256" key="1">
    <source>
        <dbReference type="ARBA" id="ARBA00022729"/>
    </source>
</evidence>
<keyword evidence="1" id="KW-0732">Signal</keyword>
<dbReference type="InterPro" id="IPR046780">
    <property type="entry name" value="aBig_2"/>
</dbReference>
<name>A0A4R2B7V8_9BACI</name>
<dbReference type="Gene3D" id="2.115.10.20">
    <property type="entry name" value="Glycosyl hydrolase domain, family 43"/>
    <property type="match status" value="2"/>
</dbReference>
<dbReference type="SUPFAM" id="SSF49899">
    <property type="entry name" value="Concanavalin A-like lectins/glucanases"/>
    <property type="match status" value="3"/>
</dbReference>
<dbReference type="SMART" id="SM00560">
    <property type="entry name" value="LamGL"/>
    <property type="match status" value="1"/>
</dbReference>
<keyword evidence="3" id="KW-1015">Disulfide bond</keyword>
<evidence type="ECO:0000259" key="5">
    <source>
        <dbReference type="SMART" id="SM00560"/>
    </source>
</evidence>
<dbReference type="InterPro" id="IPR006558">
    <property type="entry name" value="LamG-like"/>
</dbReference>
<protein>
    <submittedName>
        <fullName evidence="7">Ig-like protein group 2</fullName>
    </submittedName>
</protein>
<dbReference type="PANTHER" id="PTHR43301">
    <property type="entry name" value="ARABINAN ENDO-1,5-ALPHA-L-ARABINOSIDASE"/>
    <property type="match status" value="1"/>
</dbReference>
<keyword evidence="2" id="KW-0378">Hydrolase</keyword>
<evidence type="ECO:0000313" key="8">
    <source>
        <dbReference type="Proteomes" id="UP000295689"/>
    </source>
</evidence>
<keyword evidence="8" id="KW-1185">Reference proteome</keyword>
<dbReference type="RefSeq" id="WP_158287140.1">
    <property type="nucleotide sequence ID" value="NZ_JABUHM010000011.1"/>
</dbReference>
<dbReference type="EMBL" id="SLVV01000010">
    <property type="protein sequence ID" value="TCN22646.1"/>
    <property type="molecule type" value="Genomic_DNA"/>
</dbReference>
<dbReference type="Pfam" id="PF13385">
    <property type="entry name" value="Laminin_G_3"/>
    <property type="match status" value="3"/>
</dbReference>
<accession>A0A4R2B7V8</accession>
<sequence length="2125" mass="234256">MGKRKRVSIFLFSIMIFNLISGLIPPSIFAEEMDSTSPEMILYYDMKTNGKNGDQLIIKDVSGNKFDGTFKNPENGQLIQNDEVGYVAFNGGSSTSKSGYIEIPKSEDGSDLLTGLHDVTVSALVNWSDDGSNRWIFGLGAVTDDAENGNKYFFVTPRHGSGNVAATGISKAGWRNESLVKSTSTMRAGKWEVTTVVFSEKSNTITLFVNGKKVAAGSAGGKKLSEIIDPSAGFSGFLGKSIFKGDPYFKGMIGDFRVYNDALSDEQVADLYTETSSKIDKINQLVINDALESLDITRYLDSGDEGMYKITKSLALPTKGKHGVEIAWSSSNTEVVANDGTVTRPAKTESDAEVELTANLAYEGLSAKKQFNVTVLKEYTDEQVAELDASNLTVNNADNVKGNISLQVSGEEGSSITWESSNPEIVKGSAEAEENAKMLGWVTRPETDTKVTLTATISKGKAEIQKVFNLNVIKDPGKLTYDAYFFSYFTGEYEGGEEISFATAEDPLKWRALNNGQSVIQSNMGEKGLRDPFIIRSPEGDKFYMLATDLKMGESTNFDQAQITGSHSLMIWESEDLVNWSEQRMVEVAPKTGGNTWAPEAIYDEKTGEFVVFWASSIKNEETYGDYPNGRPAGQYNVMYYATTRDFHTFSEPKVFIDEGFPTIDTSFVQDNGTFYRFTKSEVNYRVYYEKATDIFQDKDGIKENGFQYDVIPGTKDGNRGLIGHQGNNEGQTIFKDIHDEKWYMFLDSWPYHVRWSTNLEDGSQFVNNLLPATEYALPPGPRHGTVIPITREEYNALQKKYAKPSPEESKQPVVHYTFDEEDMDGTTVKDVSKNGFDAQLVGGSKITSTDTVGKSTGAVELDGSSGYVELPKNTIKDLNLENMTMSTWVKVQGNQANQRIFDFSSNTGRVANRNTMYLSTQGDSGNLEFAIVTPFTEKFANQNTLLGSSYKYAVRAPMLSTASWHHVAMTIEGFDAVLYVDGKEVSRSSTYNVEPRMLLETTMNYLGKSSNENHNFFKGKFDDFKIYNRALNAEEIAKLADEEVSTSPEEPKETKLILDYDMNNIEDTKVIDQTGNFDGKLVNPQNAEVIKGEDSGVINFKGGSTSSYIEIPQGVLNDLESVTVSSLVNWDGKNEAEWIFALGQDSNKYLFTTPKRNSGDKSARVGLGVTSWNNEAGANATTGPLKSHEWKLVTAVMSGENKTVKLYIDGVEVASGSTNGYTLAQINNVNGRSGFIGRSFYSADPYFGGMIADFEVYNGALTPSEVSKLKENAAEKIANMEGLLLQNAIKQLDYSTFINKNENKDEIKSDLSFPKTGANGTSVTWESKNQDIITNQGKVIRPSYEEGNQTVKILATISDGKNEAAKEFTVTVLKKPHDSAAVRTDAEALKIHNIHDVRGNLTLPNSGQNGSEITWESSDTKIITATGEVKRPAHGEGNSTVKLTATLTLNNETITKAFLASVKEMPKKEAYEGYVFSYFTGEGYTNGEQIYFALSEGNNPLKWNELNNGEPAITSELGEKGLRDPFIIRSPEGDKFYLIATDLKINGNWNWDRAQRSGSRSIMVWESTDMVNWSEQRMVEVAPPEAGNTWAPEIFYDDTTGEYVVFWASKLYDNEDHSGSTYNKMMYSKTRDFYTFTEPEVYIDLGYSVIDTTMVKHDDKVYRLSKDERNNTSSSPNGKFIFQEVGNSVLDPNFKLIKEGIGKGSISAGEGPTIFKSNTEEKWYMFIDEFGGRGYVPFETTDLQSGEWKMSENYDLPARPRHGTVLPVTKAEHEALLANVPAVKVPGPEQHPTSVTIDQETLELSEGQTGKLGATVEPNDAVNKAVVWSSNKEEVATVDENGKVTAIKEGKAKISVTTVDGGLMAVSEVTVEKKRDTTQPEGKFEINNGAEFTNKLTVNLSLEAKDDLSGVHQVRYSTDAREWSDWEDFKSTKELTLPAGDGEKTLFVEFKDHAGNVSESYQQKIILDTTAPVIEFTGNKGTYSVDETIKITCTIADTLSGVASQECKSIEGPAYKFELGVNKITAAATDKAGNTANAEIQFTVTVDFDGLGRLTEGLVTKEGIADSLVNKLQSAKDSAAKGNHQALNSQLNAYENQLKAQSGKAISEENANLLIKLSKELKVK</sequence>
<comment type="caution">
    <text evidence="7">The sequence shown here is derived from an EMBL/GenBank/DDBJ whole genome shotgun (WGS) entry which is preliminary data.</text>
</comment>
<dbReference type="InterPro" id="IPR008964">
    <property type="entry name" value="Invasin/intimin_cell_adhesion"/>
</dbReference>
<dbReference type="Pfam" id="PF20578">
    <property type="entry name" value="aBig_2"/>
    <property type="match status" value="4"/>
</dbReference>
<dbReference type="SUPFAM" id="SSF49373">
    <property type="entry name" value="Invasin/intimin cell-adhesion fragments"/>
    <property type="match status" value="1"/>
</dbReference>
<dbReference type="InterPro" id="IPR013320">
    <property type="entry name" value="ConA-like_dom_sf"/>
</dbReference>
<evidence type="ECO:0000256" key="2">
    <source>
        <dbReference type="ARBA" id="ARBA00022801"/>
    </source>
</evidence>
<dbReference type="SUPFAM" id="SSF75005">
    <property type="entry name" value="Arabinanase/levansucrase/invertase"/>
    <property type="match status" value="3"/>
</dbReference>
<dbReference type="Gene3D" id="2.60.120.200">
    <property type="match status" value="3"/>
</dbReference>
<dbReference type="Proteomes" id="UP000295689">
    <property type="component" value="Unassembled WGS sequence"/>
</dbReference>
<dbReference type="GO" id="GO:0016798">
    <property type="term" value="F:hydrolase activity, acting on glycosyl bonds"/>
    <property type="evidence" value="ECO:0007669"/>
    <property type="project" value="UniProtKB-KW"/>
</dbReference>
<dbReference type="SMART" id="SM00635">
    <property type="entry name" value="BID_2"/>
    <property type="match status" value="2"/>
</dbReference>
<dbReference type="Pfam" id="PF02368">
    <property type="entry name" value="Big_2"/>
    <property type="match status" value="1"/>
</dbReference>